<feature type="region of interest" description="Disordered" evidence="1">
    <location>
        <begin position="1"/>
        <end position="43"/>
    </location>
</feature>
<gene>
    <name evidence="2" type="ORF">CC86DRAFT_266524</name>
</gene>
<dbReference type="EMBL" id="MU006225">
    <property type="protein sequence ID" value="KAF2826591.1"/>
    <property type="molecule type" value="Genomic_DNA"/>
</dbReference>
<evidence type="ECO:0000256" key="1">
    <source>
        <dbReference type="SAM" id="MobiDB-lite"/>
    </source>
</evidence>
<evidence type="ECO:0000313" key="2">
    <source>
        <dbReference type="EMBL" id="KAF2826591.1"/>
    </source>
</evidence>
<dbReference type="Proteomes" id="UP000799424">
    <property type="component" value="Unassembled WGS sequence"/>
</dbReference>
<evidence type="ECO:0000313" key="3">
    <source>
        <dbReference type="Proteomes" id="UP000799424"/>
    </source>
</evidence>
<feature type="non-terminal residue" evidence="2">
    <location>
        <position position="366"/>
    </location>
</feature>
<feature type="non-terminal residue" evidence="2">
    <location>
        <position position="1"/>
    </location>
</feature>
<proteinExistence type="predicted"/>
<name>A0A6A7A005_9PLEO</name>
<keyword evidence="3" id="KW-1185">Reference proteome</keyword>
<reference evidence="2" key="1">
    <citation type="journal article" date="2020" name="Stud. Mycol.">
        <title>101 Dothideomycetes genomes: a test case for predicting lifestyles and emergence of pathogens.</title>
        <authorList>
            <person name="Haridas S."/>
            <person name="Albert R."/>
            <person name="Binder M."/>
            <person name="Bloem J."/>
            <person name="Labutti K."/>
            <person name="Salamov A."/>
            <person name="Andreopoulos B."/>
            <person name="Baker S."/>
            <person name="Barry K."/>
            <person name="Bills G."/>
            <person name="Bluhm B."/>
            <person name="Cannon C."/>
            <person name="Castanera R."/>
            <person name="Culley D."/>
            <person name="Daum C."/>
            <person name="Ezra D."/>
            <person name="Gonzalez J."/>
            <person name="Henrissat B."/>
            <person name="Kuo A."/>
            <person name="Liang C."/>
            <person name="Lipzen A."/>
            <person name="Lutzoni F."/>
            <person name="Magnuson J."/>
            <person name="Mondo S."/>
            <person name="Nolan M."/>
            <person name="Ohm R."/>
            <person name="Pangilinan J."/>
            <person name="Park H.-J."/>
            <person name="Ramirez L."/>
            <person name="Alfaro M."/>
            <person name="Sun H."/>
            <person name="Tritt A."/>
            <person name="Yoshinaga Y."/>
            <person name="Zwiers L.-H."/>
            <person name="Turgeon B."/>
            <person name="Goodwin S."/>
            <person name="Spatafora J."/>
            <person name="Crous P."/>
            <person name="Grigoriev I."/>
        </authorList>
    </citation>
    <scope>NUCLEOTIDE SEQUENCE</scope>
    <source>
        <strain evidence="2">CBS 113818</strain>
    </source>
</reference>
<dbReference type="OrthoDB" id="4966at2759"/>
<feature type="compositionally biased region" description="Low complexity" evidence="1">
    <location>
        <begin position="23"/>
        <end position="37"/>
    </location>
</feature>
<organism evidence="2 3">
    <name type="scientific">Ophiobolus disseminans</name>
    <dbReference type="NCBI Taxonomy" id="1469910"/>
    <lineage>
        <taxon>Eukaryota</taxon>
        <taxon>Fungi</taxon>
        <taxon>Dikarya</taxon>
        <taxon>Ascomycota</taxon>
        <taxon>Pezizomycotina</taxon>
        <taxon>Dothideomycetes</taxon>
        <taxon>Pleosporomycetidae</taxon>
        <taxon>Pleosporales</taxon>
        <taxon>Pleosporineae</taxon>
        <taxon>Phaeosphaeriaceae</taxon>
        <taxon>Ophiobolus</taxon>
    </lineage>
</organism>
<sequence length="366" mass="41506">PPTPMGTDTPPKSARKRTASDISPPTSTPSDSPNSTPQILRRHQHRRRNIAASIWGPDISPTPTLAPPQPFNIYKSLLRHPNLFFPLCLSLPYASIIDLYAIDKEFHYRLNKYSVSILHDYARRYAPMASRVFTWLLYPEVCISDPMLRPMDGREWLARDVPGWAWVGMVLSRQSLVRCILSDLALEGCKTGPGAEEALYKFWVVMELRSTHVRRAFLADGDIWSDADIQSFHLFLLKLDMRFSDPLTSHGYCALSHALLTQRSLKPLATVLSHGNKLTYDTVSAMLVQTYPMHELDTDAFPWLDDDVDTGIPPTQWGMMMKEGWSVDGARMESCVDLVVEEGVRRELHVQGRLLEFVEFGYGGEE</sequence>
<dbReference type="AlphaFoldDB" id="A0A6A7A005"/>
<accession>A0A6A7A005</accession>
<protein>
    <submittedName>
        <fullName evidence="2">Uncharacterized protein</fullName>
    </submittedName>
</protein>